<reference evidence="1" key="1">
    <citation type="journal article" date="2014" name="Front. Microbiol.">
        <title>High frequency of phylogenetically diverse reductive dehalogenase-homologous genes in deep subseafloor sedimentary metagenomes.</title>
        <authorList>
            <person name="Kawai M."/>
            <person name="Futagami T."/>
            <person name="Toyoda A."/>
            <person name="Takaki Y."/>
            <person name="Nishi S."/>
            <person name="Hori S."/>
            <person name="Arai W."/>
            <person name="Tsubouchi T."/>
            <person name="Morono Y."/>
            <person name="Uchiyama I."/>
            <person name="Ito T."/>
            <person name="Fujiyama A."/>
            <person name="Inagaki F."/>
            <person name="Takami H."/>
        </authorList>
    </citation>
    <scope>NUCLEOTIDE SEQUENCE</scope>
    <source>
        <strain evidence="1">Expedition CK06-06</strain>
    </source>
</reference>
<gene>
    <name evidence="1" type="ORF">S01H1_36410</name>
</gene>
<dbReference type="EMBL" id="BARS01022808">
    <property type="protein sequence ID" value="GAG04259.1"/>
    <property type="molecule type" value="Genomic_DNA"/>
</dbReference>
<name>X0UER2_9ZZZZ</name>
<sequence>MDDFREWLLKAVEDVLPKKKREEIFGQLPQDFHVVSFPFLERKSPLLHAVLSHEIGHLVIEDYIKKDQETIPGDLLKKVVKGVEQEVKDGSVLPLYRYEAVLSKLEEIGEYRKRAIAEIGADV</sequence>
<accession>X0UER2</accession>
<evidence type="ECO:0000313" key="1">
    <source>
        <dbReference type="EMBL" id="GAG04259.1"/>
    </source>
</evidence>
<organism evidence="1">
    <name type="scientific">marine sediment metagenome</name>
    <dbReference type="NCBI Taxonomy" id="412755"/>
    <lineage>
        <taxon>unclassified sequences</taxon>
        <taxon>metagenomes</taxon>
        <taxon>ecological metagenomes</taxon>
    </lineage>
</organism>
<feature type="non-terminal residue" evidence="1">
    <location>
        <position position="123"/>
    </location>
</feature>
<comment type="caution">
    <text evidence="1">The sequence shown here is derived from an EMBL/GenBank/DDBJ whole genome shotgun (WGS) entry which is preliminary data.</text>
</comment>
<protein>
    <submittedName>
        <fullName evidence="1">Uncharacterized protein</fullName>
    </submittedName>
</protein>
<proteinExistence type="predicted"/>
<dbReference type="AlphaFoldDB" id="X0UER2"/>